<keyword evidence="9 10" id="KW-0472">Membrane</keyword>
<accession>A0A2U1U565</accession>
<protein>
    <submittedName>
        <fullName evidence="12">Cysteine ABC transporter permease</fullName>
    </submittedName>
</protein>
<dbReference type="SUPFAM" id="SSF161098">
    <property type="entry name" value="MetI-like"/>
    <property type="match status" value="1"/>
</dbReference>
<evidence type="ECO:0000256" key="9">
    <source>
        <dbReference type="ARBA" id="ARBA00023136"/>
    </source>
</evidence>
<organism evidence="12 13">
    <name type="scientific">Brenneria corticis</name>
    <dbReference type="NCBI Taxonomy" id="2173106"/>
    <lineage>
        <taxon>Bacteria</taxon>
        <taxon>Pseudomonadati</taxon>
        <taxon>Pseudomonadota</taxon>
        <taxon>Gammaproteobacteria</taxon>
        <taxon>Enterobacterales</taxon>
        <taxon>Pectobacteriaceae</taxon>
        <taxon>Brenneria</taxon>
    </lineage>
</organism>
<evidence type="ECO:0000256" key="8">
    <source>
        <dbReference type="ARBA" id="ARBA00022989"/>
    </source>
</evidence>
<dbReference type="AlphaFoldDB" id="A0A2U1U565"/>
<feature type="transmembrane region" description="Helical" evidence="10">
    <location>
        <begin position="167"/>
        <end position="186"/>
    </location>
</feature>
<dbReference type="NCBIfam" id="TIGR01726">
    <property type="entry name" value="HEQRo_perm_3TM"/>
    <property type="match status" value="1"/>
</dbReference>
<comment type="similarity">
    <text evidence="2">Belongs to the binding-protein-dependent transport system permease family. HisMQ subfamily.</text>
</comment>
<dbReference type="InterPro" id="IPR010065">
    <property type="entry name" value="AA_ABC_transptr_permease_3TM"/>
</dbReference>
<keyword evidence="7" id="KW-0029">Amino-acid transport</keyword>
<dbReference type="PROSITE" id="PS50928">
    <property type="entry name" value="ABC_TM1"/>
    <property type="match status" value="1"/>
</dbReference>
<feature type="transmembrane region" description="Helical" evidence="10">
    <location>
        <begin position="27"/>
        <end position="45"/>
    </location>
</feature>
<dbReference type="InterPro" id="IPR000515">
    <property type="entry name" value="MetI-like"/>
</dbReference>
<dbReference type="CDD" id="cd06261">
    <property type="entry name" value="TM_PBP2"/>
    <property type="match status" value="1"/>
</dbReference>
<dbReference type="Proteomes" id="UP000296159">
    <property type="component" value="Unassembled WGS sequence"/>
</dbReference>
<evidence type="ECO:0000313" key="13">
    <source>
        <dbReference type="Proteomes" id="UP000296159"/>
    </source>
</evidence>
<dbReference type="EMBL" id="QDKH01000008">
    <property type="protein sequence ID" value="PWC16799.1"/>
    <property type="molecule type" value="Genomic_DNA"/>
</dbReference>
<name>A0A2U1U565_9GAMM</name>
<feature type="transmembrane region" description="Helical" evidence="10">
    <location>
        <begin position="198"/>
        <end position="223"/>
    </location>
</feature>
<evidence type="ECO:0000256" key="5">
    <source>
        <dbReference type="ARBA" id="ARBA00022519"/>
    </source>
</evidence>
<gene>
    <name evidence="12" type="ORF">DDT56_08640</name>
</gene>
<keyword evidence="4" id="KW-1003">Cell membrane</keyword>
<evidence type="ECO:0000256" key="2">
    <source>
        <dbReference type="ARBA" id="ARBA00010072"/>
    </source>
</evidence>
<feature type="transmembrane region" description="Helical" evidence="10">
    <location>
        <begin position="57"/>
        <end position="78"/>
    </location>
</feature>
<reference evidence="12 13" key="1">
    <citation type="submission" date="2018-04" db="EMBL/GenBank/DDBJ databases">
        <title>Brenneria corticis sp.nov.</title>
        <authorList>
            <person name="Li Y."/>
        </authorList>
    </citation>
    <scope>NUCLEOTIDE SEQUENCE [LARGE SCALE GENOMIC DNA]</scope>
    <source>
        <strain evidence="12 13">CFCC 11842</strain>
    </source>
</reference>
<dbReference type="InterPro" id="IPR035906">
    <property type="entry name" value="MetI-like_sf"/>
</dbReference>
<evidence type="ECO:0000256" key="10">
    <source>
        <dbReference type="RuleBase" id="RU363032"/>
    </source>
</evidence>
<comment type="caution">
    <text evidence="12">The sequence shown here is derived from an EMBL/GenBank/DDBJ whole genome shotgun (WGS) entry which is preliminary data.</text>
</comment>
<keyword evidence="3 10" id="KW-0813">Transport</keyword>
<keyword evidence="8 10" id="KW-1133">Transmembrane helix</keyword>
<dbReference type="PANTHER" id="PTHR30614">
    <property type="entry name" value="MEMBRANE COMPONENT OF AMINO ACID ABC TRANSPORTER"/>
    <property type="match status" value="1"/>
</dbReference>
<keyword evidence="6 10" id="KW-0812">Transmembrane</keyword>
<proteinExistence type="inferred from homology"/>
<evidence type="ECO:0000256" key="4">
    <source>
        <dbReference type="ARBA" id="ARBA00022475"/>
    </source>
</evidence>
<keyword evidence="13" id="KW-1185">Reference proteome</keyword>
<feature type="domain" description="ABC transmembrane type-1" evidence="11">
    <location>
        <begin position="19"/>
        <end position="220"/>
    </location>
</feature>
<dbReference type="GO" id="GO:0006865">
    <property type="term" value="P:amino acid transport"/>
    <property type="evidence" value="ECO:0007669"/>
    <property type="project" value="UniProtKB-KW"/>
</dbReference>
<evidence type="ECO:0000256" key="6">
    <source>
        <dbReference type="ARBA" id="ARBA00022692"/>
    </source>
</evidence>
<dbReference type="GO" id="GO:0022857">
    <property type="term" value="F:transmembrane transporter activity"/>
    <property type="evidence" value="ECO:0007669"/>
    <property type="project" value="InterPro"/>
</dbReference>
<evidence type="ECO:0000313" key="12">
    <source>
        <dbReference type="EMBL" id="PWC16799.1"/>
    </source>
</evidence>
<dbReference type="RefSeq" id="WP_136166047.1">
    <property type="nucleotide sequence ID" value="NZ_KZ819076.1"/>
</dbReference>
<feature type="transmembrane region" description="Helical" evidence="10">
    <location>
        <begin position="98"/>
        <end position="120"/>
    </location>
</feature>
<sequence length="235" mass="26068">MMLDFAFILHAVVEVLPAVPTTLFITLTSLSFGFVGALTIVYINYFNVPVLAQISKFYVSFFRGTPMVLHIFLFFYGFPHFFDALAHYFSLSVRANSIPLSALVIGGLSMSTAAFFSEILRSGISAISMGELDASVALGMTRFQMMRRLLLPQAVLYTIKNLSSRSINVLHASSIAYWISVVEITGKTNLVASTTYQFVEAFIAAAIIYWCITLSIEVISSILDRKLHARLSRGF</sequence>
<keyword evidence="5" id="KW-0997">Cell inner membrane</keyword>
<comment type="subcellular location">
    <subcellularLocation>
        <location evidence="1">Cell inner membrane</location>
        <topology evidence="1">Multi-pass membrane protein</topology>
    </subcellularLocation>
    <subcellularLocation>
        <location evidence="10">Cell membrane</location>
        <topology evidence="10">Multi-pass membrane protein</topology>
    </subcellularLocation>
</comment>
<dbReference type="Gene3D" id="1.10.3720.10">
    <property type="entry name" value="MetI-like"/>
    <property type="match status" value="1"/>
</dbReference>
<dbReference type="PANTHER" id="PTHR30614:SF43">
    <property type="entry name" value="L-CYSTINE TRANSPORT SYSTEM PERMEASE PROTEIN TCYM"/>
    <property type="match status" value="1"/>
</dbReference>
<dbReference type="InterPro" id="IPR043429">
    <property type="entry name" value="ArtM/GltK/GlnP/TcyL/YhdX-like"/>
</dbReference>
<evidence type="ECO:0000256" key="3">
    <source>
        <dbReference type="ARBA" id="ARBA00022448"/>
    </source>
</evidence>
<dbReference type="Pfam" id="PF00528">
    <property type="entry name" value="BPD_transp_1"/>
    <property type="match status" value="1"/>
</dbReference>
<evidence type="ECO:0000256" key="7">
    <source>
        <dbReference type="ARBA" id="ARBA00022970"/>
    </source>
</evidence>
<evidence type="ECO:0000256" key="1">
    <source>
        <dbReference type="ARBA" id="ARBA00004429"/>
    </source>
</evidence>
<dbReference type="GO" id="GO:0043190">
    <property type="term" value="C:ATP-binding cassette (ABC) transporter complex"/>
    <property type="evidence" value="ECO:0007669"/>
    <property type="project" value="InterPro"/>
</dbReference>
<evidence type="ECO:0000259" key="11">
    <source>
        <dbReference type="PROSITE" id="PS50928"/>
    </source>
</evidence>